<dbReference type="OMA" id="NEQADIW"/>
<dbReference type="OrthoDB" id="10421809at2759"/>
<organism evidence="1">
    <name type="scientific">Neurospora crassa</name>
    <dbReference type="NCBI Taxonomy" id="5141"/>
    <lineage>
        <taxon>Eukaryota</taxon>
        <taxon>Fungi</taxon>
        <taxon>Dikarya</taxon>
        <taxon>Ascomycota</taxon>
        <taxon>Pezizomycotina</taxon>
        <taxon>Sordariomycetes</taxon>
        <taxon>Sordariomycetidae</taxon>
        <taxon>Sordariales</taxon>
        <taxon>Sordariaceae</taxon>
        <taxon>Neurospora</taxon>
    </lineage>
</organism>
<reference evidence="1" key="1">
    <citation type="submission" date="2003-11" db="EMBL/GenBank/DDBJ databases">
        <authorList>
            <person name="Schulte U."/>
            <person name="Aign V."/>
            <person name="Hoheisel J."/>
            <person name="Brandt P."/>
            <person name="Fartmann B."/>
            <person name="Holland R."/>
            <person name="Nyakatura G."/>
            <person name="Mewes H.W."/>
            <person name="Mannhaupt G."/>
        </authorList>
    </citation>
    <scope>NUCLEOTIDE SEQUENCE</scope>
</reference>
<accession>Q6MVS8</accession>
<protein>
    <submittedName>
        <fullName evidence="1">Uncharacterized protein B10D6.020</fullName>
    </submittedName>
</protein>
<gene>
    <name evidence="1" type="primary">B10D6.020</name>
</gene>
<reference evidence="1" key="2">
    <citation type="submission" date="2003-11" db="EMBL/GenBank/DDBJ databases">
        <authorList>
            <person name="German Neurospora genome project"/>
        </authorList>
    </citation>
    <scope>NUCLEOTIDE SEQUENCE</scope>
</reference>
<dbReference type="eggNOG" id="ENOG502RK2M">
    <property type="taxonomic scope" value="Eukaryota"/>
</dbReference>
<dbReference type="VEuPathDB" id="FungiDB:NCU02867"/>
<dbReference type="AlphaFoldDB" id="Q6MVS8"/>
<dbReference type="HOGENOM" id="CLU_1332264_0_0_1"/>
<name>Q6MVS8_NEUCS</name>
<dbReference type="EMBL" id="BX842624">
    <property type="protein sequence ID" value="CAE76218.1"/>
    <property type="molecule type" value="Genomic_DNA"/>
</dbReference>
<proteinExistence type="predicted"/>
<evidence type="ECO:0000313" key="1">
    <source>
        <dbReference type="EMBL" id="CAE76218.1"/>
    </source>
</evidence>
<sequence length="206" mass="22538">MANNPGKVGREGAASETLNEQADIWVDKPVDKDWLNAPTDPLDEDLYSPQLVELSKKLERFLLDDLVPFTPPRAPLSWRLILEHVIITKIYKIKIRKRKEKKIFEAMVRETLGLDKGDTSVDNTAYTNGVGKLVEMTIQFALDVKLEMQRLSQSLAAGSSLPADMVVVNSAANATDGAGATAGFGTRIDAAEQGDEDSQPRCGPGR</sequence>